<dbReference type="EMBL" id="CP054929">
    <property type="protein sequence ID" value="QKW48264.1"/>
    <property type="molecule type" value="Genomic_DNA"/>
</dbReference>
<reference evidence="2 3" key="1">
    <citation type="submission" date="2020-06" db="EMBL/GenBank/DDBJ databases">
        <title>Genome mining for natural products.</title>
        <authorList>
            <person name="Zhang B."/>
            <person name="Shi J."/>
            <person name="Ge H."/>
        </authorList>
    </citation>
    <scope>NUCLEOTIDE SEQUENCE [LARGE SCALE GENOMIC DNA]</scope>
    <source>
        <strain evidence="2 3">NA00687</strain>
    </source>
</reference>
<evidence type="ECO:0000313" key="2">
    <source>
        <dbReference type="EMBL" id="QKW48264.1"/>
    </source>
</evidence>
<feature type="compositionally biased region" description="Low complexity" evidence="1">
    <location>
        <begin position="193"/>
        <end position="202"/>
    </location>
</feature>
<feature type="compositionally biased region" description="Acidic residues" evidence="1">
    <location>
        <begin position="182"/>
        <end position="192"/>
    </location>
</feature>
<name>A0A7H8N199_9ACTN</name>
<proteinExistence type="predicted"/>
<evidence type="ECO:0000313" key="3">
    <source>
        <dbReference type="Proteomes" id="UP000509303"/>
    </source>
</evidence>
<accession>A0A7H8N199</accession>
<evidence type="ECO:0000256" key="1">
    <source>
        <dbReference type="SAM" id="MobiDB-lite"/>
    </source>
</evidence>
<dbReference type="RefSeq" id="WP_176159961.1">
    <property type="nucleotide sequence ID" value="NZ_CP054929.1"/>
</dbReference>
<feature type="region of interest" description="Disordered" evidence="1">
    <location>
        <begin position="179"/>
        <end position="203"/>
    </location>
</feature>
<gene>
    <name evidence="2" type="ORF">HUT08_00450</name>
</gene>
<sequence>MSPTDENTVQFVLKQVTKGLGHIVDDDYLNALDSASEGGEPLEEWFDSTNQTADFWNWMYYNQDDAWAPGVDPDGNPIQMASNGNLDMRNGVFSRDLPDELDGLTDADINRDDPPIAGIATIQTRNTTSQVSQTLTLSLGIAGLPPSLTLTKALFADLIKPAYKNCRTYFNKSTKEFKEASEVESPDIDPQELAEGPAADASAEAEELGGEIAEQGAEYLAIEWGSVVGEVAGIGVITALPLIFEFIGEKLLNTVSIHNLTDIDFTWDLLLQKHGETTVMPKDQVYRKLPKMDYNTDSWGDHTTVKVAYDAEFQFINSSDLGSIGYVLSLTPSDGSPEAKAVVSIPWAGKNTIWVGQSGDDADTIYKDHSTPDDRLSVTADFGTYTVTWAITALEGTQGGQYFYGVHGTIRPKS</sequence>
<organism evidence="2 3">
    <name type="scientific">Streptomyces buecherae</name>
    <dbReference type="NCBI Taxonomy" id="2763006"/>
    <lineage>
        <taxon>Bacteria</taxon>
        <taxon>Bacillati</taxon>
        <taxon>Actinomycetota</taxon>
        <taxon>Actinomycetes</taxon>
        <taxon>Kitasatosporales</taxon>
        <taxon>Streptomycetaceae</taxon>
        <taxon>Streptomyces</taxon>
    </lineage>
</organism>
<dbReference type="AlphaFoldDB" id="A0A7H8N199"/>
<dbReference type="Proteomes" id="UP000509303">
    <property type="component" value="Chromosome"/>
</dbReference>
<protein>
    <submittedName>
        <fullName evidence="2">Uncharacterized protein</fullName>
    </submittedName>
</protein>
<keyword evidence="3" id="KW-1185">Reference proteome</keyword>